<dbReference type="Pfam" id="PF07804">
    <property type="entry name" value="HipA_C"/>
    <property type="match status" value="1"/>
</dbReference>
<evidence type="ECO:0000313" key="4">
    <source>
        <dbReference type="EMBL" id="MBC8543861.1"/>
    </source>
</evidence>
<dbReference type="AlphaFoldDB" id="A0A926I2A8"/>
<dbReference type="EMBL" id="JACRSQ010000013">
    <property type="protein sequence ID" value="MBC8543861.1"/>
    <property type="molecule type" value="Genomic_DNA"/>
</dbReference>
<organism evidence="4 5">
    <name type="scientific">Bianquea renquensis</name>
    <dbReference type="NCBI Taxonomy" id="2763661"/>
    <lineage>
        <taxon>Bacteria</taxon>
        <taxon>Bacillati</taxon>
        <taxon>Bacillota</taxon>
        <taxon>Clostridia</taxon>
        <taxon>Eubacteriales</taxon>
        <taxon>Bianqueaceae</taxon>
        <taxon>Bianquea</taxon>
    </lineage>
</organism>
<evidence type="ECO:0000259" key="3">
    <source>
        <dbReference type="Pfam" id="PF07804"/>
    </source>
</evidence>
<dbReference type="CDD" id="cd17792">
    <property type="entry name" value="CtkA"/>
    <property type="match status" value="1"/>
</dbReference>
<protein>
    <submittedName>
        <fullName evidence="4">HipA domain-containing protein</fullName>
    </submittedName>
</protein>
<comment type="caution">
    <text evidence="4">The sequence shown here is derived from an EMBL/GenBank/DDBJ whole genome shotgun (WGS) entry which is preliminary data.</text>
</comment>
<dbReference type="Gene3D" id="2.40.260.10">
    <property type="entry name" value="Sortase"/>
    <property type="match status" value="1"/>
</dbReference>
<keyword evidence="2" id="KW-0418">Kinase</keyword>
<evidence type="ECO:0000256" key="2">
    <source>
        <dbReference type="ARBA" id="ARBA00022777"/>
    </source>
</evidence>
<reference evidence="4" key="1">
    <citation type="submission" date="2020-08" db="EMBL/GenBank/DDBJ databases">
        <title>Genome public.</title>
        <authorList>
            <person name="Liu C."/>
            <person name="Sun Q."/>
        </authorList>
    </citation>
    <scope>NUCLEOTIDE SEQUENCE</scope>
    <source>
        <strain evidence="4">NSJ-32</strain>
    </source>
</reference>
<gene>
    <name evidence="4" type="ORF">H8730_09915</name>
</gene>
<keyword evidence="1" id="KW-0808">Transferase</keyword>
<sequence>MEGVDFTDCRKILGRAYNGANGKKIAIEYGGSQYMLKFSPSGGKKPTTLSYTNSCISEHIASSIFNLLGVTAQETLLGTYRVGTKTKVVCACKDFTADGKRFFDFCSIKNTILDSESDGSGTELSDILEALEKQQYVDPAMLTGHFWNVFVVDALLGNFDRHNGNWGFLYDDIANQACIAPVFDCGSCLLPQADENVMREVLADEDALNARVYQFPTSAIKQNGRKINYYDFLSGVEDKECKAAIRRIVPRIDMERIRSDKEHFQTLVEMVEPEPTKETESEPVAEEAEQVPEAAEARNLAPLFAENSDCIGWICIPGTEVNYPASTAKAVCRSWTPDAACKVIT</sequence>
<dbReference type="Gene3D" id="3.30.200.120">
    <property type="match status" value="1"/>
</dbReference>
<dbReference type="Proteomes" id="UP000657006">
    <property type="component" value="Unassembled WGS sequence"/>
</dbReference>
<name>A0A926I2A8_9FIRM</name>
<proteinExistence type="predicted"/>
<dbReference type="InterPro" id="IPR023365">
    <property type="entry name" value="Sortase_dom-sf"/>
</dbReference>
<dbReference type="GO" id="GO:0016301">
    <property type="term" value="F:kinase activity"/>
    <property type="evidence" value="ECO:0007669"/>
    <property type="project" value="UniProtKB-KW"/>
</dbReference>
<accession>A0A926I2A8</accession>
<keyword evidence="5" id="KW-1185">Reference proteome</keyword>
<evidence type="ECO:0000313" key="5">
    <source>
        <dbReference type="Proteomes" id="UP000657006"/>
    </source>
</evidence>
<dbReference type="InterPro" id="IPR012893">
    <property type="entry name" value="HipA-like_C"/>
</dbReference>
<evidence type="ECO:0000256" key="1">
    <source>
        <dbReference type="ARBA" id="ARBA00022679"/>
    </source>
</evidence>
<dbReference type="Gene3D" id="1.10.1070.20">
    <property type="match status" value="1"/>
</dbReference>
<feature type="domain" description="HipA-like C-terminal" evidence="3">
    <location>
        <begin position="24"/>
        <end position="204"/>
    </location>
</feature>